<organism evidence="3 4">
    <name type="scientific">Tetrahymena thermophila (strain SB210)</name>
    <dbReference type="NCBI Taxonomy" id="312017"/>
    <lineage>
        <taxon>Eukaryota</taxon>
        <taxon>Sar</taxon>
        <taxon>Alveolata</taxon>
        <taxon>Ciliophora</taxon>
        <taxon>Intramacronucleata</taxon>
        <taxon>Oligohymenophorea</taxon>
        <taxon>Hymenostomatida</taxon>
        <taxon>Tetrahymenina</taxon>
        <taxon>Tetrahymenidae</taxon>
        <taxon>Tetrahymena</taxon>
    </lineage>
</organism>
<dbReference type="SUPFAM" id="SSF56112">
    <property type="entry name" value="Protein kinase-like (PK-like)"/>
    <property type="match status" value="1"/>
</dbReference>
<dbReference type="KEGG" id="tet:TTHERM_00440510"/>
<evidence type="ECO:0000259" key="2">
    <source>
        <dbReference type="PROSITE" id="PS50011"/>
    </source>
</evidence>
<dbReference type="eggNOG" id="KOG1339">
    <property type="taxonomic scope" value="Eukaryota"/>
</dbReference>
<dbReference type="InterPro" id="IPR000719">
    <property type="entry name" value="Prot_kinase_dom"/>
</dbReference>
<gene>
    <name evidence="3" type="ORF">TTHERM_00440510</name>
</gene>
<dbReference type="STRING" id="312017.I7MK76"/>
<name>I7MK76_TETTS</name>
<feature type="coiled-coil region" evidence="1">
    <location>
        <begin position="143"/>
        <end position="211"/>
    </location>
</feature>
<dbReference type="EMBL" id="GG662663">
    <property type="protein sequence ID" value="EAR97601.2"/>
    <property type="molecule type" value="Genomic_DNA"/>
</dbReference>
<dbReference type="GO" id="GO:0004672">
    <property type="term" value="F:protein kinase activity"/>
    <property type="evidence" value="ECO:0007669"/>
    <property type="project" value="InterPro"/>
</dbReference>
<dbReference type="InterPro" id="IPR008271">
    <property type="entry name" value="Ser/Thr_kinase_AS"/>
</dbReference>
<reference evidence="4" key="1">
    <citation type="journal article" date="2006" name="PLoS Biol.">
        <title>Macronuclear genome sequence of the ciliate Tetrahymena thermophila, a model eukaryote.</title>
        <authorList>
            <person name="Eisen J.A."/>
            <person name="Coyne R.S."/>
            <person name="Wu M."/>
            <person name="Wu D."/>
            <person name="Thiagarajan M."/>
            <person name="Wortman J.R."/>
            <person name="Badger J.H."/>
            <person name="Ren Q."/>
            <person name="Amedeo P."/>
            <person name="Jones K.M."/>
            <person name="Tallon L.J."/>
            <person name="Delcher A.L."/>
            <person name="Salzberg S.L."/>
            <person name="Silva J.C."/>
            <person name="Haas B.J."/>
            <person name="Majoros W.H."/>
            <person name="Farzad M."/>
            <person name="Carlton J.M."/>
            <person name="Smith R.K. Jr."/>
            <person name="Garg J."/>
            <person name="Pearlman R.E."/>
            <person name="Karrer K.M."/>
            <person name="Sun L."/>
            <person name="Manning G."/>
            <person name="Elde N.C."/>
            <person name="Turkewitz A.P."/>
            <person name="Asai D.J."/>
            <person name="Wilkes D.E."/>
            <person name="Wang Y."/>
            <person name="Cai H."/>
            <person name="Collins K."/>
            <person name="Stewart B.A."/>
            <person name="Lee S.R."/>
            <person name="Wilamowska K."/>
            <person name="Weinberg Z."/>
            <person name="Ruzzo W.L."/>
            <person name="Wloga D."/>
            <person name="Gaertig J."/>
            <person name="Frankel J."/>
            <person name="Tsao C.-C."/>
            <person name="Gorovsky M.A."/>
            <person name="Keeling P.J."/>
            <person name="Waller R.F."/>
            <person name="Patron N.J."/>
            <person name="Cherry J.M."/>
            <person name="Stover N.A."/>
            <person name="Krieger C.J."/>
            <person name="del Toro C."/>
            <person name="Ryder H.F."/>
            <person name="Williamson S.C."/>
            <person name="Barbeau R.A."/>
            <person name="Hamilton E.P."/>
            <person name="Orias E."/>
        </authorList>
    </citation>
    <scope>NUCLEOTIDE SEQUENCE [LARGE SCALE GENOMIC DNA]</scope>
    <source>
        <strain evidence="4">SB210</strain>
    </source>
</reference>
<keyword evidence="3" id="KW-0645">Protease</keyword>
<protein>
    <submittedName>
        <fullName evidence="3">Eukaryotic aspartyl protease family protein</fullName>
    </submittedName>
</protein>
<keyword evidence="4" id="KW-1185">Reference proteome</keyword>
<dbReference type="GO" id="GO:0006508">
    <property type="term" value="P:proteolysis"/>
    <property type="evidence" value="ECO:0007669"/>
    <property type="project" value="UniProtKB-KW"/>
</dbReference>
<dbReference type="RefSeq" id="XP_001017846.2">
    <property type="nucleotide sequence ID" value="XM_001017846.2"/>
</dbReference>
<dbReference type="Pfam" id="PF00069">
    <property type="entry name" value="Pkinase"/>
    <property type="match status" value="1"/>
</dbReference>
<dbReference type="Gene3D" id="1.10.510.10">
    <property type="entry name" value="Transferase(Phosphotransferase) domain 1"/>
    <property type="match status" value="1"/>
</dbReference>
<sequence>MDQVNYKEIFQACSFDLDQIVYYFYPKEEQKNQAHKRSTYEKFKLCIDNFKKWKKELINKEKLTFLYEIIFDICIALLRYHQRVVNLQVSYKVLPFLEIGGLPLMRKDVDRMINQVNQNLERDETLKDSDEVLFIIAQLYLLNRQTKHALDFLKELKENLNKKDEKQESFLQMRESISKLEVLIYYDKYDIKNLSQNIEILKKYVNNQNDTNIQKFEESIQRQFKERKKNILLFFEMCLDYLKQNESQALEKAKKLGEDQSREDYLHLFYNFQITENLTNLQSLYRDLFDPDLFKLFNQILNYEKGQQTEQTFIEMYQTFYDYLKKQKQRKYKYGDGKLSMYYLIRGILLRIEKNYEKSKKKIKKIFKICQIDFSKQLKIFFNFNLFLTIYSEYLTQSKSPEFQELQEFQTTHFSKLQKGVYNGEEYILKQSLDEQQDNKLKYEACLAQLIDSRYFLKISNAFINNENRVVNVYAKQGVDLSKLNFKEIDELQKIFYIQQILDAISILHKNNIAHSDIKLNNILLKRGNNKKIFIIDLNISSIILFTIFYKAQGFNQYSPEEQKQNQNCTLRSDIYSLAQLIKEILGNNYAPKQLQNLIKKMEEKKQFERCKIDYVQFRFRLHAFITILFKHLYKEEKETKLHHQKQIFYDFVCDLFNQFQYQTKNLIQPKEKQKPNWKNIKSQYINDEIIKQLFQNLNSDESFLDCLKEQKLLNFVEDILDDHEIKKQLNEKIDEQRKQDSNQDKENKQGLEIFQKGHKGEQQQADQEEVDYIEVNDYIEVDFDCQILKQKAEKQENQIKESLKQLHLKKISKPLNEIDRNKVLQMKNNQDKNNITEQQIQKNILKDNKSKLFLTLTYTFFIDQQFLQIINLKIQQKNQIYDKSNQHNRDLNFYQYLEQNIIQNSFNSQYYPQNTQIKYS</sequence>
<dbReference type="Proteomes" id="UP000009168">
    <property type="component" value="Unassembled WGS sequence"/>
</dbReference>
<dbReference type="GO" id="GO:0005524">
    <property type="term" value="F:ATP binding"/>
    <property type="evidence" value="ECO:0007669"/>
    <property type="project" value="InterPro"/>
</dbReference>
<evidence type="ECO:0000313" key="4">
    <source>
        <dbReference type="Proteomes" id="UP000009168"/>
    </source>
</evidence>
<dbReference type="FunCoup" id="I7MK76">
    <property type="interactions" value="63"/>
</dbReference>
<evidence type="ECO:0000256" key="1">
    <source>
        <dbReference type="SAM" id="Coils"/>
    </source>
</evidence>
<accession>I7MK76</accession>
<dbReference type="PROSITE" id="PS00108">
    <property type="entry name" value="PROTEIN_KINASE_ST"/>
    <property type="match status" value="1"/>
</dbReference>
<keyword evidence="1" id="KW-0175">Coiled coil</keyword>
<dbReference type="AlphaFoldDB" id="I7MK76"/>
<dbReference type="InterPro" id="IPR011009">
    <property type="entry name" value="Kinase-like_dom_sf"/>
</dbReference>
<keyword evidence="3" id="KW-0378">Hydrolase</keyword>
<dbReference type="InParanoid" id="I7MK76"/>
<dbReference type="GO" id="GO:0008233">
    <property type="term" value="F:peptidase activity"/>
    <property type="evidence" value="ECO:0007669"/>
    <property type="project" value="UniProtKB-KW"/>
</dbReference>
<proteinExistence type="predicted"/>
<feature type="domain" description="Protein kinase" evidence="2">
    <location>
        <begin position="403"/>
        <end position="653"/>
    </location>
</feature>
<dbReference type="SMART" id="SM00220">
    <property type="entry name" value="S_TKc"/>
    <property type="match status" value="1"/>
</dbReference>
<evidence type="ECO:0000313" key="3">
    <source>
        <dbReference type="EMBL" id="EAR97601.2"/>
    </source>
</evidence>
<dbReference type="GeneID" id="7823718"/>
<dbReference type="PROSITE" id="PS50011">
    <property type="entry name" value="PROTEIN_KINASE_DOM"/>
    <property type="match status" value="1"/>
</dbReference>